<dbReference type="InParanoid" id="A0A6M4H8U5"/>
<keyword evidence="2 7" id="KW-0732">Signal</keyword>
<gene>
    <name evidence="9" type="ORF">DSM104440_01960</name>
</gene>
<dbReference type="Proteomes" id="UP000503096">
    <property type="component" value="Chromosome"/>
</dbReference>
<dbReference type="AlphaFoldDB" id="A0A6M4H8U5"/>
<evidence type="ECO:0000313" key="9">
    <source>
        <dbReference type="EMBL" id="QJR15143.1"/>
    </source>
</evidence>
<dbReference type="InterPro" id="IPR014004">
    <property type="entry name" value="Transpt-assoc_nodulatn_dom_bac"/>
</dbReference>
<dbReference type="Gene3D" id="3.30.1340.30">
    <property type="match status" value="1"/>
</dbReference>
<feature type="region of interest" description="Disordered" evidence="6">
    <location>
        <begin position="32"/>
        <end position="54"/>
    </location>
</feature>
<keyword evidence="4" id="KW-0574">Periplasm</keyword>
<comment type="subcellular location">
    <subcellularLocation>
        <location evidence="1">Periplasm</location>
    </subcellularLocation>
</comment>
<dbReference type="InterPro" id="IPR051686">
    <property type="entry name" value="Lipoprotein_DolP"/>
</dbReference>
<evidence type="ECO:0000259" key="8">
    <source>
        <dbReference type="PROSITE" id="PS50914"/>
    </source>
</evidence>
<keyword evidence="3" id="KW-0677">Repeat</keyword>
<reference evidence="9 10" key="1">
    <citation type="submission" date="2020-04" db="EMBL/GenBank/DDBJ databases">
        <title>Usitatibacter rugosus gen. nov., sp. nov. and Usitatibacter palustris sp. nov., novel members of Usitatibacteraceae fam. nov. within the order Nitrosomonadales isolated from soil.</title>
        <authorList>
            <person name="Huber K.J."/>
            <person name="Neumann-Schaal M."/>
            <person name="Geppert A."/>
            <person name="Luckner M."/>
            <person name="Wanner G."/>
            <person name="Overmann J."/>
        </authorList>
    </citation>
    <scope>NUCLEOTIDE SEQUENCE [LARGE SCALE GENOMIC DNA]</scope>
    <source>
        <strain evidence="9 10">Swamp67</strain>
    </source>
</reference>
<sequence>MNLRNSMTATIATFIALGVGASVTACDRDKLAKNSPAPVTKNAPAEPSSTAGNLAGDAATTAKVKSAMLADPDVKGLQVNVDTMNGVVTLSGTVDTKSQAEKAVQIATTTEGVKSVNNNLSAKS</sequence>
<keyword evidence="10" id="KW-1185">Reference proteome</keyword>
<dbReference type="InterPro" id="IPR007055">
    <property type="entry name" value="BON_dom"/>
</dbReference>
<dbReference type="PROSITE" id="PS50914">
    <property type="entry name" value="BON"/>
    <property type="match status" value="1"/>
</dbReference>
<evidence type="ECO:0000256" key="4">
    <source>
        <dbReference type="ARBA" id="ARBA00022764"/>
    </source>
</evidence>
<dbReference type="PANTHER" id="PTHR34606:SF15">
    <property type="entry name" value="BON DOMAIN-CONTAINING PROTEIN"/>
    <property type="match status" value="1"/>
</dbReference>
<evidence type="ECO:0000256" key="7">
    <source>
        <dbReference type="SAM" id="SignalP"/>
    </source>
</evidence>
<evidence type="ECO:0000256" key="6">
    <source>
        <dbReference type="SAM" id="MobiDB-lite"/>
    </source>
</evidence>
<accession>A0A6M4H8U5</accession>
<dbReference type="RefSeq" id="WP_171162171.1">
    <property type="nucleotide sequence ID" value="NZ_CP053073.1"/>
</dbReference>
<evidence type="ECO:0000313" key="10">
    <source>
        <dbReference type="Proteomes" id="UP000503096"/>
    </source>
</evidence>
<organism evidence="9 10">
    <name type="scientific">Usitatibacter palustris</name>
    <dbReference type="NCBI Taxonomy" id="2732487"/>
    <lineage>
        <taxon>Bacteria</taxon>
        <taxon>Pseudomonadati</taxon>
        <taxon>Pseudomonadota</taxon>
        <taxon>Betaproteobacteria</taxon>
        <taxon>Nitrosomonadales</taxon>
        <taxon>Usitatibacteraceae</taxon>
        <taxon>Usitatibacter</taxon>
    </lineage>
</organism>
<dbReference type="Pfam" id="PF04972">
    <property type="entry name" value="BON"/>
    <property type="match status" value="1"/>
</dbReference>
<dbReference type="EMBL" id="CP053073">
    <property type="protein sequence ID" value="QJR15143.1"/>
    <property type="molecule type" value="Genomic_DNA"/>
</dbReference>
<protein>
    <recommendedName>
        <fullName evidence="5">Osmotically-inducible protein Y</fullName>
    </recommendedName>
</protein>
<dbReference type="PANTHER" id="PTHR34606">
    <property type="entry name" value="BON DOMAIN-CONTAINING PROTEIN"/>
    <property type="match status" value="1"/>
</dbReference>
<proteinExistence type="predicted"/>
<evidence type="ECO:0000256" key="3">
    <source>
        <dbReference type="ARBA" id="ARBA00022737"/>
    </source>
</evidence>
<evidence type="ECO:0000256" key="5">
    <source>
        <dbReference type="ARBA" id="ARBA00070588"/>
    </source>
</evidence>
<feature type="signal peptide" evidence="7">
    <location>
        <begin position="1"/>
        <end position="25"/>
    </location>
</feature>
<dbReference type="PROSITE" id="PS51257">
    <property type="entry name" value="PROKAR_LIPOPROTEIN"/>
    <property type="match status" value="1"/>
</dbReference>
<dbReference type="SMART" id="SM00749">
    <property type="entry name" value="BON"/>
    <property type="match status" value="1"/>
</dbReference>
<evidence type="ECO:0000256" key="2">
    <source>
        <dbReference type="ARBA" id="ARBA00022729"/>
    </source>
</evidence>
<dbReference type="FunFam" id="3.30.1340.30:FF:000001">
    <property type="entry name" value="Molecular chaperone OsmY"/>
    <property type="match status" value="1"/>
</dbReference>
<name>A0A6M4H8U5_9PROT</name>
<feature type="chain" id="PRO_5026757693" description="Osmotically-inducible protein Y" evidence="7">
    <location>
        <begin position="26"/>
        <end position="124"/>
    </location>
</feature>
<dbReference type="GO" id="GO:0042597">
    <property type="term" value="C:periplasmic space"/>
    <property type="evidence" value="ECO:0007669"/>
    <property type="project" value="UniProtKB-SubCell"/>
</dbReference>
<feature type="domain" description="BON" evidence="8">
    <location>
        <begin position="56"/>
        <end position="124"/>
    </location>
</feature>
<dbReference type="KEGG" id="upl:DSM104440_01960"/>
<evidence type="ECO:0000256" key="1">
    <source>
        <dbReference type="ARBA" id="ARBA00004418"/>
    </source>
</evidence>